<keyword evidence="2" id="KW-1185">Reference proteome</keyword>
<sequence>MNIITYLTTRRRFDLHFILANLRVFSRSSFTFIRAYMKMLCLDLDIYTSSFYHDSVSNNYNCMGVKNVMLLC</sequence>
<dbReference type="Proteomes" id="UP000479000">
    <property type="component" value="Unassembled WGS sequence"/>
</dbReference>
<accession>A0A6H5G7V5</accession>
<organism evidence="1 2">
    <name type="scientific">Nesidiocoris tenuis</name>
    <dbReference type="NCBI Taxonomy" id="355587"/>
    <lineage>
        <taxon>Eukaryota</taxon>
        <taxon>Metazoa</taxon>
        <taxon>Ecdysozoa</taxon>
        <taxon>Arthropoda</taxon>
        <taxon>Hexapoda</taxon>
        <taxon>Insecta</taxon>
        <taxon>Pterygota</taxon>
        <taxon>Neoptera</taxon>
        <taxon>Paraneoptera</taxon>
        <taxon>Hemiptera</taxon>
        <taxon>Heteroptera</taxon>
        <taxon>Panheteroptera</taxon>
        <taxon>Cimicomorpha</taxon>
        <taxon>Miridae</taxon>
        <taxon>Dicyphina</taxon>
        <taxon>Nesidiocoris</taxon>
    </lineage>
</organism>
<evidence type="ECO:0000313" key="1">
    <source>
        <dbReference type="EMBL" id="CAA9998911.1"/>
    </source>
</evidence>
<protein>
    <submittedName>
        <fullName evidence="1">Uncharacterized protein</fullName>
    </submittedName>
</protein>
<reference evidence="1 2" key="1">
    <citation type="submission" date="2020-02" db="EMBL/GenBank/DDBJ databases">
        <authorList>
            <person name="Ferguson B K."/>
        </authorList>
    </citation>
    <scope>NUCLEOTIDE SEQUENCE [LARGE SCALE GENOMIC DNA]</scope>
</reference>
<gene>
    <name evidence="1" type="ORF">NTEN_LOCUS5194</name>
</gene>
<evidence type="ECO:0000313" key="2">
    <source>
        <dbReference type="Proteomes" id="UP000479000"/>
    </source>
</evidence>
<feature type="non-terminal residue" evidence="1">
    <location>
        <position position="72"/>
    </location>
</feature>
<dbReference type="AlphaFoldDB" id="A0A6H5G7V5"/>
<name>A0A6H5G7V5_9HEMI</name>
<proteinExistence type="predicted"/>
<dbReference type="EMBL" id="CADCXU010007668">
    <property type="protein sequence ID" value="CAA9998911.1"/>
    <property type="molecule type" value="Genomic_DNA"/>
</dbReference>